<dbReference type="Proteomes" id="UP000031327">
    <property type="component" value="Unassembled WGS sequence"/>
</dbReference>
<comment type="caution">
    <text evidence="2">The sequence shown here is derived from an EMBL/GenBank/DDBJ whole genome shotgun (WGS) entry which is preliminary data.</text>
</comment>
<evidence type="ECO:0000313" key="2">
    <source>
        <dbReference type="EMBL" id="KID59053.1"/>
    </source>
</evidence>
<dbReference type="SMART" id="SM00257">
    <property type="entry name" value="LysM"/>
    <property type="match status" value="2"/>
</dbReference>
<dbReference type="AlphaFoldDB" id="A0A0C1MVU0"/>
<gene>
    <name evidence="2" type="ORF">JF50_00940</name>
</gene>
<dbReference type="Pfam" id="PF01476">
    <property type="entry name" value="LysM"/>
    <property type="match status" value="2"/>
</dbReference>
<accession>A0A0C1MVU0</accession>
<dbReference type="SUPFAM" id="SSF54106">
    <property type="entry name" value="LysM domain"/>
    <property type="match status" value="1"/>
</dbReference>
<dbReference type="OrthoDB" id="6303671at2"/>
<organism evidence="2 3">
    <name type="scientific">Pseudoalteromonas luteoviolacea</name>
    <dbReference type="NCBI Taxonomy" id="43657"/>
    <lineage>
        <taxon>Bacteria</taxon>
        <taxon>Pseudomonadati</taxon>
        <taxon>Pseudomonadota</taxon>
        <taxon>Gammaproteobacteria</taxon>
        <taxon>Alteromonadales</taxon>
        <taxon>Pseudoalteromonadaceae</taxon>
        <taxon>Pseudoalteromonas</taxon>
    </lineage>
</organism>
<dbReference type="CDD" id="cd00118">
    <property type="entry name" value="LysM"/>
    <property type="match status" value="2"/>
</dbReference>
<dbReference type="InterPro" id="IPR018392">
    <property type="entry name" value="LysM"/>
</dbReference>
<feature type="domain" description="LysM" evidence="1">
    <location>
        <begin position="62"/>
        <end position="110"/>
    </location>
</feature>
<sequence>MRTVLKYTIQPGDSLALISISLRACAGVTPIDIEHANPALLSQEIISGALIKVPYFKASGYLNYEVINGDTLESICEALVNAAGVTVMDIIEHNPHAHLNQLTAGQVLLVPFVPRVGYMTPQRSALAPSE</sequence>
<dbReference type="Gene3D" id="3.10.350.10">
    <property type="entry name" value="LysM domain"/>
    <property type="match status" value="2"/>
</dbReference>
<proteinExistence type="predicted"/>
<dbReference type="InterPro" id="IPR036779">
    <property type="entry name" value="LysM_dom_sf"/>
</dbReference>
<reference evidence="2 3" key="1">
    <citation type="submission" date="2014-12" db="EMBL/GenBank/DDBJ databases">
        <title>Draft Genome Sequence of Pseudoalteromonas luteoviolacea HI1.</title>
        <authorList>
            <person name="Asahina A.Y."/>
            <person name="Hadfield M.G."/>
        </authorList>
    </citation>
    <scope>NUCLEOTIDE SEQUENCE [LARGE SCALE GENOMIC DNA]</scope>
    <source>
        <strain evidence="2 3">HI1</strain>
    </source>
</reference>
<dbReference type="PROSITE" id="PS51782">
    <property type="entry name" value="LYSM"/>
    <property type="match status" value="1"/>
</dbReference>
<evidence type="ECO:0000313" key="3">
    <source>
        <dbReference type="Proteomes" id="UP000031327"/>
    </source>
</evidence>
<protein>
    <recommendedName>
        <fullName evidence="1">LysM domain-containing protein</fullName>
    </recommendedName>
</protein>
<dbReference type="EMBL" id="JWIC01000001">
    <property type="protein sequence ID" value="KID59053.1"/>
    <property type="molecule type" value="Genomic_DNA"/>
</dbReference>
<name>A0A0C1MVU0_9GAMM</name>
<dbReference type="RefSeq" id="WP_039607654.1">
    <property type="nucleotide sequence ID" value="NZ_JWIC01000001.1"/>
</dbReference>
<evidence type="ECO:0000259" key="1">
    <source>
        <dbReference type="PROSITE" id="PS51782"/>
    </source>
</evidence>